<evidence type="ECO:0000313" key="1">
    <source>
        <dbReference type="EMBL" id="AOE44518.1"/>
    </source>
</evidence>
<evidence type="ECO:0000313" key="2">
    <source>
        <dbReference type="Proteomes" id="UP000203357"/>
    </source>
</evidence>
<accession>A0A1B3B0Q7</accession>
<dbReference type="RefSeq" id="YP_009290969.1">
    <property type="nucleotide sequence ID" value="NC_031109.1"/>
</dbReference>
<dbReference type="KEGG" id="vg:29067900"/>
<reference evidence="2" key="1">
    <citation type="submission" date="2016-07" db="EMBL/GenBank/DDBJ databases">
        <authorList>
            <person name="Florea S."/>
            <person name="Webb J.S."/>
            <person name="Jaromczyk J."/>
            <person name="Schardl C.L."/>
        </authorList>
    </citation>
    <scope>NUCLEOTIDE SEQUENCE [LARGE SCALE GENOMIC DNA]</scope>
</reference>
<gene>
    <name evidence="1" type="primary">4</name>
    <name evidence="1" type="ORF">SEA_JUMBO_4</name>
</gene>
<proteinExistence type="predicted"/>
<keyword evidence="2" id="KW-1185">Reference proteome</keyword>
<sequence>MAIKIKREHLQGLADIKVTTVHCDSRSCDEFAVYTGEEIFALPLINYSGSDYHFMSLTHYFEDFNTDDRRVYHSFYCSLDCYIASKQHSRRVAIDNANVVTAPGMAGMEHMFSEIMLHTVQQSPLSPIEINDLRGLYDITATDNDTLEIPTASKGARMLAFPLTVDVETVDRLALPNRMTGPSVPPLKYAGRSAVVNTTPNISNQLETLVSNIDDDMIVAGVKLNDIALTGKSTYINVTFSTKLIQKFDAQFVKESELYKKLLLRRIEDLKSEDLTIDRLTLNTPLHKASIAAEATIHLSEKVRLIEYPHTKRSMRGHRLYRADYPQQAVNIVSTTMPGPATITRTDPASGAAQSVLAGYAQVTFYADPDVDDDSVYKPGEKEKMIRDFVDGHTPGDMTMTESEARRMLFGEYVQQHANKYGR</sequence>
<protein>
    <submittedName>
        <fullName evidence="1">Uncharacterized protein</fullName>
    </submittedName>
</protein>
<name>A0A1B3B0Q7_9CAUD</name>
<organism evidence="1 2">
    <name type="scientific">Gordonia phage Jumbo</name>
    <dbReference type="NCBI Taxonomy" id="1887650"/>
    <lineage>
        <taxon>Viruses</taxon>
        <taxon>Duplodnaviria</taxon>
        <taxon>Heunggongvirae</taxon>
        <taxon>Uroviricota</taxon>
        <taxon>Caudoviricetes</taxon>
        <taxon>Gorjumvirus</taxon>
        <taxon>Gorjumvirus jumbo</taxon>
    </lineage>
</organism>
<dbReference type="GeneID" id="29067900"/>
<dbReference type="EMBL" id="KX557281">
    <property type="protein sequence ID" value="AOE44518.1"/>
    <property type="molecule type" value="Genomic_DNA"/>
</dbReference>
<dbReference type="Proteomes" id="UP000203357">
    <property type="component" value="Segment"/>
</dbReference>